<dbReference type="GO" id="GO:0020037">
    <property type="term" value="F:heme binding"/>
    <property type="evidence" value="ECO:0007669"/>
    <property type="project" value="InterPro"/>
</dbReference>
<keyword evidence="12 16" id="KW-0408">Iron</keyword>
<evidence type="ECO:0000256" key="6">
    <source>
        <dbReference type="ARBA" id="ARBA00022559"/>
    </source>
</evidence>
<reference evidence="20" key="1">
    <citation type="submission" date="2023-03" db="EMBL/GenBank/DDBJ databases">
        <authorList>
            <person name="Julca I."/>
        </authorList>
    </citation>
    <scope>NUCLEOTIDE SEQUENCE</scope>
</reference>
<feature type="binding site" description="axial binding residue" evidence="16">
    <location>
        <position position="96"/>
    </location>
    <ligand>
        <name>heme b</name>
        <dbReference type="ChEBI" id="CHEBI:60344"/>
    </ligand>
    <ligandPart>
        <name>Fe</name>
        <dbReference type="ChEBI" id="CHEBI:18248"/>
    </ligandPart>
</feature>
<keyword evidence="10 16" id="KW-0106">Calcium</keyword>
<evidence type="ECO:0000256" key="9">
    <source>
        <dbReference type="ARBA" id="ARBA00022729"/>
    </source>
</evidence>
<evidence type="ECO:0000256" key="17">
    <source>
        <dbReference type="PIRSR" id="PIRSR600823-5"/>
    </source>
</evidence>
<evidence type="ECO:0000256" key="7">
    <source>
        <dbReference type="ARBA" id="ARBA00022617"/>
    </source>
</evidence>
<comment type="catalytic activity">
    <reaction evidence="1">
        <text>2 a phenolic donor + H2O2 = 2 a phenolic radical donor + 2 H2O</text>
        <dbReference type="Rhea" id="RHEA:56136"/>
        <dbReference type="ChEBI" id="CHEBI:15377"/>
        <dbReference type="ChEBI" id="CHEBI:16240"/>
        <dbReference type="ChEBI" id="CHEBI:139520"/>
        <dbReference type="ChEBI" id="CHEBI:139521"/>
        <dbReference type="EC" id="1.11.1.7"/>
    </reaction>
</comment>
<accession>A0AAV1CWL8</accession>
<keyword evidence="21" id="KW-1185">Reference proteome</keyword>
<feature type="binding site" evidence="16">
    <location>
        <position position="159"/>
    </location>
    <ligand>
        <name>Ca(2+)</name>
        <dbReference type="ChEBI" id="CHEBI:29108"/>
        <label>2</label>
    </ligand>
</feature>
<keyword evidence="13 17" id="KW-1015">Disulfide bond</keyword>
<evidence type="ECO:0000259" key="19">
    <source>
        <dbReference type="PROSITE" id="PS50873"/>
    </source>
</evidence>
<evidence type="ECO:0000256" key="8">
    <source>
        <dbReference type="ARBA" id="ARBA00022723"/>
    </source>
</evidence>
<evidence type="ECO:0000256" key="13">
    <source>
        <dbReference type="ARBA" id="ARBA00023157"/>
    </source>
</evidence>
<dbReference type="Proteomes" id="UP001161247">
    <property type="component" value="Chromosome 3"/>
</dbReference>
<organism evidence="20 21">
    <name type="scientific">Oldenlandia corymbosa var. corymbosa</name>
    <dbReference type="NCBI Taxonomy" id="529605"/>
    <lineage>
        <taxon>Eukaryota</taxon>
        <taxon>Viridiplantae</taxon>
        <taxon>Streptophyta</taxon>
        <taxon>Embryophyta</taxon>
        <taxon>Tracheophyta</taxon>
        <taxon>Spermatophyta</taxon>
        <taxon>Magnoliopsida</taxon>
        <taxon>eudicotyledons</taxon>
        <taxon>Gunneridae</taxon>
        <taxon>Pentapetalae</taxon>
        <taxon>asterids</taxon>
        <taxon>lamiids</taxon>
        <taxon>Gentianales</taxon>
        <taxon>Rubiaceae</taxon>
        <taxon>Rubioideae</taxon>
        <taxon>Spermacoceae</taxon>
        <taxon>Hedyotis-Oldenlandia complex</taxon>
        <taxon>Oldenlandia</taxon>
    </lineage>
</organism>
<dbReference type="GO" id="GO:0046872">
    <property type="term" value="F:metal ion binding"/>
    <property type="evidence" value="ECO:0007669"/>
    <property type="project" value="UniProtKB-KW"/>
</dbReference>
<keyword evidence="14" id="KW-0376">Hydrogen peroxide</keyword>
<feature type="binding site" evidence="15">
    <location>
        <position position="66"/>
    </location>
    <ligand>
        <name>substrate</name>
    </ligand>
</feature>
<gene>
    <name evidence="20" type="ORF">OLC1_LOCUS9396</name>
</gene>
<feature type="signal peptide" evidence="18">
    <location>
        <begin position="1"/>
        <end position="22"/>
    </location>
</feature>
<evidence type="ECO:0000256" key="14">
    <source>
        <dbReference type="ARBA" id="ARBA00023324"/>
    </source>
</evidence>
<dbReference type="GO" id="GO:0006979">
    <property type="term" value="P:response to oxidative stress"/>
    <property type="evidence" value="ECO:0007669"/>
    <property type="project" value="InterPro"/>
</dbReference>
<dbReference type="GO" id="GO:0140825">
    <property type="term" value="F:lactoperoxidase activity"/>
    <property type="evidence" value="ECO:0007669"/>
    <property type="project" value="UniProtKB-EC"/>
</dbReference>
<dbReference type="FunFam" id="1.10.420.10:FF:000007">
    <property type="entry name" value="Peroxidase"/>
    <property type="match status" value="1"/>
</dbReference>
<dbReference type="InterPro" id="IPR002016">
    <property type="entry name" value="Haem_peroxidase"/>
</dbReference>
<dbReference type="PRINTS" id="PR00461">
    <property type="entry name" value="PLPEROXIDASE"/>
</dbReference>
<feature type="domain" description="Plant heme peroxidase family profile" evidence="19">
    <location>
        <begin position="1"/>
        <end position="231"/>
    </location>
</feature>
<dbReference type="EC" id="1.11.1.7" evidence="4"/>
<proteinExistence type="inferred from homology"/>
<dbReference type="SUPFAM" id="SSF48113">
    <property type="entry name" value="Heme-dependent peroxidases"/>
    <property type="match status" value="1"/>
</dbReference>
<evidence type="ECO:0000256" key="4">
    <source>
        <dbReference type="ARBA" id="ARBA00012313"/>
    </source>
</evidence>
<dbReference type="Pfam" id="PF00141">
    <property type="entry name" value="peroxidase"/>
    <property type="match status" value="1"/>
</dbReference>
<keyword evidence="8 16" id="KW-0479">Metal-binding</keyword>
<evidence type="ECO:0000256" key="3">
    <source>
        <dbReference type="ARBA" id="ARBA00006873"/>
    </source>
</evidence>
<comment type="cofactor">
    <cofactor evidence="16">
        <name>Ca(2+)</name>
        <dbReference type="ChEBI" id="CHEBI:29108"/>
    </cofactor>
    <text evidence="16">Binds 2 calcium ions per subunit.</text>
</comment>
<keyword evidence="6" id="KW-0575">Peroxidase</keyword>
<keyword evidence="9 18" id="KW-0732">Signal</keyword>
<feature type="binding site" evidence="16">
    <location>
        <position position="154"/>
    </location>
    <ligand>
        <name>Ca(2+)</name>
        <dbReference type="ChEBI" id="CHEBI:29108"/>
        <label>2</label>
    </ligand>
</feature>
<evidence type="ECO:0000256" key="1">
    <source>
        <dbReference type="ARBA" id="ARBA00000189"/>
    </source>
</evidence>
<evidence type="ECO:0000256" key="15">
    <source>
        <dbReference type="PIRSR" id="PIRSR600823-2"/>
    </source>
</evidence>
<evidence type="ECO:0000256" key="16">
    <source>
        <dbReference type="PIRSR" id="PIRSR600823-3"/>
    </source>
</evidence>
<evidence type="ECO:0000313" key="21">
    <source>
        <dbReference type="Proteomes" id="UP001161247"/>
    </source>
</evidence>
<feature type="binding site" evidence="16">
    <location>
        <position position="151"/>
    </location>
    <ligand>
        <name>Ca(2+)</name>
        <dbReference type="ChEBI" id="CHEBI:29108"/>
        <label>2</label>
    </ligand>
</feature>
<evidence type="ECO:0000256" key="18">
    <source>
        <dbReference type="SAM" id="SignalP"/>
    </source>
</evidence>
<keyword evidence="11" id="KW-0560">Oxidoreductase</keyword>
<evidence type="ECO:0000256" key="5">
    <source>
        <dbReference type="ARBA" id="ARBA00022525"/>
    </source>
</evidence>
<evidence type="ECO:0000256" key="11">
    <source>
        <dbReference type="ARBA" id="ARBA00023002"/>
    </source>
</evidence>
<dbReference type="PROSITE" id="PS50873">
    <property type="entry name" value="PEROXIDASE_4"/>
    <property type="match status" value="1"/>
</dbReference>
<dbReference type="AlphaFoldDB" id="A0AAV1CWL8"/>
<comment type="function">
    <text evidence="2">Removal of H(2)O(2), oxidation of toxic reductants, biosynthesis and degradation of lignin, suberization, auxin catabolism, response to environmental stresses such as wounding, pathogen attack and oxidative stress. These functions might be dependent on each isozyme/isoform in each plant tissue.</text>
</comment>
<dbReference type="Gene3D" id="1.10.420.10">
    <property type="entry name" value="Peroxidase, domain 2"/>
    <property type="match status" value="1"/>
</dbReference>
<dbReference type="InterPro" id="IPR019793">
    <property type="entry name" value="Peroxidases_heam-ligand_BS"/>
</dbReference>
<keyword evidence="5" id="KW-0964">Secreted</keyword>
<evidence type="ECO:0000256" key="2">
    <source>
        <dbReference type="ARBA" id="ARBA00002322"/>
    </source>
</evidence>
<dbReference type="PANTHER" id="PTHR31517">
    <property type="match status" value="1"/>
</dbReference>
<dbReference type="GO" id="GO:0042744">
    <property type="term" value="P:hydrogen peroxide catabolic process"/>
    <property type="evidence" value="ECO:0007669"/>
    <property type="project" value="UniProtKB-KW"/>
</dbReference>
<evidence type="ECO:0000256" key="12">
    <source>
        <dbReference type="ARBA" id="ARBA00023004"/>
    </source>
</evidence>
<protein>
    <recommendedName>
        <fullName evidence="4">peroxidase</fullName>
        <ecNumber evidence="4">1.11.1.7</ecNumber>
    </recommendedName>
</protein>
<evidence type="ECO:0000256" key="10">
    <source>
        <dbReference type="ARBA" id="ARBA00022837"/>
    </source>
</evidence>
<dbReference type="EMBL" id="OX459120">
    <property type="protein sequence ID" value="CAI9099360.1"/>
    <property type="molecule type" value="Genomic_DNA"/>
</dbReference>
<dbReference type="InterPro" id="IPR010255">
    <property type="entry name" value="Haem_peroxidase_sf"/>
</dbReference>
<evidence type="ECO:0000313" key="20">
    <source>
        <dbReference type="EMBL" id="CAI9099360.1"/>
    </source>
</evidence>
<dbReference type="InterPro" id="IPR000823">
    <property type="entry name" value="Peroxidase_pln"/>
</dbReference>
<name>A0AAV1CWL8_OLDCO</name>
<feature type="chain" id="PRO_5043460498" description="peroxidase" evidence="18">
    <location>
        <begin position="23"/>
        <end position="244"/>
    </location>
</feature>
<comment type="similarity">
    <text evidence="3">Belongs to the peroxidase family. Ascorbate peroxidase subfamily.</text>
</comment>
<keyword evidence="7" id="KW-0349">Heme</keyword>
<comment type="cofactor">
    <cofactor evidence="16">
        <name>heme b</name>
        <dbReference type="ChEBI" id="CHEBI:60344"/>
    </cofactor>
    <text evidence="16">Binds 1 heme b (iron(II)-protoporphyrin IX) group per subunit.</text>
</comment>
<feature type="disulfide bond" evidence="17">
    <location>
        <begin position="103"/>
        <end position="135"/>
    </location>
</feature>
<dbReference type="PANTHER" id="PTHR31517:SF59">
    <property type="entry name" value="PEROXIDASE"/>
    <property type="match status" value="1"/>
</dbReference>
<dbReference type="PRINTS" id="PR00458">
    <property type="entry name" value="PEROXIDASE"/>
</dbReference>
<dbReference type="PROSITE" id="PS00435">
    <property type="entry name" value="PEROXIDASE_1"/>
    <property type="match status" value="1"/>
</dbReference>
<sequence>MDYLKISISMLIISCLCNISCAQLRVGFYNSSCPRAESIVREVVLKSVPTGRRDGFVSDVFEVDLPGPELSISDAAQFFVVKGLTLNDMVALMGAHSVGVAHCGFFQDRLSDFQGSGKPDPTMNPALAARLSRTCGRQSRPLNKDPTVNLDQNTTLTLDNEFYHQVRSRNGILQIDQELALDKSTASLVFRLAANSSLFRQAFAAAMIKLGKVEVLVGKNGEVRKNCRVFNKSARPKTPKRKTH</sequence>